<dbReference type="STRING" id="985665.HPL003_08510"/>
<dbReference type="AlphaFoldDB" id="G7VYD7"/>
<dbReference type="KEGG" id="pta:HPL003_08510"/>
<feature type="compositionally biased region" description="Low complexity" evidence="1">
    <location>
        <begin position="847"/>
        <end position="862"/>
    </location>
</feature>
<dbReference type="eggNOG" id="COG3501">
    <property type="taxonomic scope" value="Bacteria"/>
</dbReference>
<accession>G7VYD7</accession>
<dbReference type="Gene3D" id="3.55.50.10">
    <property type="entry name" value="Baseplate protein-like domains"/>
    <property type="match status" value="1"/>
</dbReference>
<reference evidence="2 3" key="3">
    <citation type="journal article" date="2012" name="J. Bacteriol.">
        <title>Genome Sequence of Paenibacillus terrae HPL-003, a Xylanase-Producing Bacterium Isolated from Soil Found in Forest Residue.</title>
        <authorList>
            <person name="Shin S.H."/>
            <person name="Kim S."/>
            <person name="Kim J.Y."/>
            <person name="Song H.Y."/>
            <person name="Cho S.J."/>
            <person name="Kim D.R."/>
            <person name="Lee K.I."/>
            <person name="Lim H.K."/>
            <person name="Park N.J."/>
            <person name="Hwang I.T."/>
            <person name="Yang K.S."/>
        </authorList>
    </citation>
    <scope>NUCLEOTIDE SEQUENCE [LARGE SCALE GENOMIC DNA]</scope>
    <source>
        <strain evidence="2 3">HPL-003</strain>
    </source>
</reference>
<organism evidence="2 3">
    <name type="scientific">Paenibacillus terrae (strain HPL-003)</name>
    <dbReference type="NCBI Taxonomy" id="985665"/>
    <lineage>
        <taxon>Bacteria</taxon>
        <taxon>Bacillati</taxon>
        <taxon>Bacillota</taxon>
        <taxon>Bacilli</taxon>
        <taxon>Bacillales</taxon>
        <taxon>Paenibacillaceae</taxon>
        <taxon>Paenibacillus</taxon>
    </lineage>
</organism>
<dbReference type="SUPFAM" id="SSF69279">
    <property type="entry name" value="Phage tail proteins"/>
    <property type="match status" value="1"/>
</dbReference>
<feature type="compositionally biased region" description="Basic and acidic residues" evidence="1">
    <location>
        <begin position="890"/>
        <end position="903"/>
    </location>
</feature>
<dbReference type="EMBL" id="CP003107">
    <property type="protein sequence ID" value="AET58465.1"/>
    <property type="molecule type" value="Genomic_DNA"/>
</dbReference>
<dbReference type="Pfam" id="PF05954">
    <property type="entry name" value="Phage_GPD"/>
    <property type="match status" value="1"/>
</dbReference>
<gene>
    <name evidence="2" type="ordered locus">HPL003_08510</name>
</gene>
<protein>
    <recommendedName>
        <fullName evidence="4">Adhesin HecA 20-residue repeat X2</fullName>
    </recommendedName>
</protein>
<evidence type="ECO:0000313" key="3">
    <source>
        <dbReference type="Proteomes" id="UP000005876"/>
    </source>
</evidence>
<name>G7VYD7_PAETH</name>
<proteinExistence type="predicted"/>
<reference key="2">
    <citation type="submission" date="2011-11" db="EMBL/GenBank/DDBJ databases">
        <authorList>
            <person name="Shin S.H."/>
            <person name="Kim S."/>
            <person name="Kim J.Y."/>
        </authorList>
    </citation>
    <scope>NUCLEOTIDE SEQUENCE</scope>
    <source>
        <strain>HPL-003</strain>
    </source>
</reference>
<evidence type="ECO:0008006" key="4">
    <source>
        <dbReference type="Google" id="ProtNLM"/>
    </source>
</evidence>
<dbReference type="HOGENOM" id="CLU_293165_0_0_9"/>
<evidence type="ECO:0000256" key="1">
    <source>
        <dbReference type="SAM" id="MobiDB-lite"/>
    </source>
</evidence>
<dbReference type="RefSeq" id="WP_014279202.1">
    <property type="nucleotide sequence ID" value="NC_016641.1"/>
</dbReference>
<dbReference type="Proteomes" id="UP000005876">
    <property type="component" value="Chromosome"/>
</dbReference>
<sequence>MSVLQNGIGYESLRFYGSFQPLHIEKLQITRAINDHAYLTVSGMLSEEQGAACIGQNMEDEPIVIRQLDEQGQSLRRLFHGIVTRLSVHCTRGVYTFELEAASHSYQMDIKLKNRSYQDIHRTYDDLVTTMVRKYQYGDAIDTVTNYAKLDTFILQYEETDWAFLKRLASRFGSVLVPEVTAASPKVFFGMPEGKPYKVERDVFYRVRKTFHELDEGKPGERAGSYVTYVIESLLYVALGDLITLPIGSGKELVVVRAVTRLENGLLLTRYDLQAEQDIRYARFENDKATGITLTGSVLKVQQDFVQLQLDIDRKQDPAKACWFPVATCYVAEEHSGWYDMPEIGERVELYLPTSREHEAYVTDSLRQQRHATRQPDVKVWRHAQGSGVDMSEQELTLSTSGAFSITLHEGSGITVSSPGNVQIQGSHVKLDAGQELSLEAGSALYLKGGASSMVLDGETDTKAPVIHQEGTVKAPVFVMDLPPVPEPPLMNIKAYEAAQSAAAKASSNSTAKTPTAKITSPAAQKKADALLGTVSKLLGSIPLMGVVAGVAVGAAALIGPMGIAAGSILLATAAIPVRSIGTSRAGGGGAKGSLHPLKYLAGLALEGLISQYEHEQARDAYYSKWILGKVLTSARALGLPTSLEGLVPYIRHAAQLANEVAHSYQQIPADLRQRWRANYDSYMAQQPKPKQEEKEQSWWELMAAVQVQNAENEAIMAKQMANELEYAADVSGEVILGAAAAVVEDYSFGLMNKEYTSDHPKARKTGEVIGHALATVAGAVETVGAVTEGFLGGLVTASGVGAPVGVLAMAQSVVLGAHGTAVTYTGASNSVESTKDLYRMFESEGPSPNSSTPSKASSAKSGKSEGTPSSQKPSKPNEKLPETKGTGEVPKRTYEPSPKHDPQSGWGSPNPIPDAETGQKLLDTAYSSSKNKQLYNIHEGKLVKFQPDGETGWHPYEVTNPAKEVPADVLRQFLKDGKITKVEYNKLLKNK</sequence>
<reference evidence="3" key="1">
    <citation type="submission" date="2011-11" db="EMBL/GenBank/DDBJ databases">
        <title>Complete sequence of Paenibacillus terrae HPL-003.</title>
        <authorList>
            <person name="Shin S.H."/>
            <person name="Kim S."/>
            <person name="Kim J.Y."/>
        </authorList>
    </citation>
    <scope>NUCLEOTIDE SEQUENCE [LARGE SCALE GENOMIC DNA]</scope>
    <source>
        <strain evidence="3">HPL-003</strain>
    </source>
</reference>
<feature type="region of interest" description="Disordered" evidence="1">
    <location>
        <begin position="842"/>
        <end position="926"/>
    </location>
</feature>
<evidence type="ECO:0000313" key="2">
    <source>
        <dbReference type="EMBL" id="AET58465.1"/>
    </source>
</evidence>